<evidence type="ECO:0000313" key="2">
    <source>
        <dbReference type="EMBL" id="SDI37301.1"/>
    </source>
</evidence>
<dbReference type="Pfam" id="PF14146">
    <property type="entry name" value="DUF4305"/>
    <property type="match status" value="1"/>
</dbReference>
<protein>
    <recommendedName>
        <fullName evidence="4">DUF4305 domain-containing protein</fullName>
    </recommendedName>
</protein>
<name>A0A1G8K1I8_9BACI</name>
<reference evidence="2 3" key="1">
    <citation type="submission" date="2016-10" db="EMBL/GenBank/DDBJ databases">
        <authorList>
            <person name="de Groot N.N."/>
        </authorList>
    </citation>
    <scope>NUCLEOTIDE SEQUENCE [LARGE SCALE GENOMIC DNA]</scope>
    <source>
        <strain evidence="3">P4B,CCM 7963,CECT 7998,DSM 25260,IBRC-M 10614,KCTC 13821</strain>
    </source>
</reference>
<keyword evidence="1" id="KW-0812">Transmembrane</keyword>
<evidence type="ECO:0000256" key="1">
    <source>
        <dbReference type="SAM" id="Phobius"/>
    </source>
</evidence>
<feature type="transmembrane region" description="Helical" evidence="1">
    <location>
        <begin position="7"/>
        <end position="24"/>
    </location>
</feature>
<evidence type="ECO:0008006" key="4">
    <source>
        <dbReference type="Google" id="ProtNLM"/>
    </source>
</evidence>
<dbReference type="RefSeq" id="WP_091585401.1">
    <property type="nucleotide sequence ID" value="NZ_FNDU01000007.1"/>
</dbReference>
<accession>A0A1G8K1I8</accession>
<dbReference type="Proteomes" id="UP000199017">
    <property type="component" value="Unassembled WGS sequence"/>
</dbReference>
<gene>
    <name evidence="2" type="ORF">SAMN05216352_10724</name>
</gene>
<feature type="transmembrane region" description="Helical" evidence="1">
    <location>
        <begin position="36"/>
        <end position="54"/>
    </location>
</feature>
<organism evidence="2 3">
    <name type="scientific">Alteribacillus bidgolensis</name>
    <dbReference type="NCBI Taxonomy" id="930129"/>
    <lineage>
        <taxon>Bacteria</taxon>
        <taxon>Bacillati</taxon>
        <taxon>Bacillota</taxon>
        <taxon>Bacilli</taxon>
        <taxon>Bacillales</taxon>
        <taxon>Bacillaceae</taxon>
        <taxon>Alteribacillus</taxon>
    </lineage>
</organism>
<sequence>MNFSPNTMGMIYFALAGLFIYLAIQNVNTSSWDFWAFFFAGVAAIDIMVGIRFFRMKTKDGKEKK</sequence>
<dbReference type="AlphaFoldDB" id="A0A1G8K1I8"/>
<dbReference type="OrthoDB" id="2355666at2"/>
<dbReference type="InterPro" id="IPR025426">
    <property type="entry name" value="DUF4305"/>
</dbReference>
<keyword evidence="1" id="KW-1133">Transmembrane helix</keyword>
<keyword evidence="3" id="KW-1185">Reference proteome</keyword>
<dbReference type="EMBL" id="FNDU01000007">
    <property type="protein sequence ID" value="SDI37301.1"/>
    <property type="molecule type" value="Genomic_DNA"/>
</dbReference>
<evidence type="ECO:0000313" key="3">
    <source>
        <dbReference type="Proteomes" id="UP000199017"/>
    </source>
</evidence>
<keyword evidence="1" id="KW-0472">Membrane</keyword>
<proteinExistence type="predicted"/>